<dbReference type="RefSeq" id="WP_165113114.1">
    <property type="nucleotide sequence ID" value="NZ_JAAKZG010000001.1"/>
</dbReference>
<protein>
    <submittedName>
        <fullName evidence="2">DUF445 domain-containing protein</fullName>
    </submittedName>
</protein>
<evidence type="ECO:0000313" key="3">
    <source>
        <dbReference type="Proteomes" id="UP000481252"/>
    </source>
</evidence>
<keyword evidence="1" id="KW-0472">Membrane</keyword>
<organism evidence="2 3">
    <name type="scientific">Mesorhizobium zhangyense</name>
    <dbReference type="NCBI Taxonomy" id="1776730"/>
    <lineage>
        <taxon>Bacteria</taxon>
        <taxon>Pseudomonadati</taxon>
        <taxon>Pseudomonadota</taxon>
        <taxon>Alphaproteobacteria</taxon>
        <taxon>Hyphomicrobiales</taxon>
        <taxon>Phyllobacteriaceae</taxon>
        <taxon>Mesorhizobium</taxon>
    </lineage>
</organism>
<gene>
    <name evidence="2" type="ORF">G6N74_00335</name>
</gene>
<evidence type="ECO:0000256" key="1">
    <source>
        <dbReference type="SAM" id="Phobius"/>
    </source>
</evidence>
<feature type="transmembrane region" description="Helical" evidence="1">
    <location>
        <begin position="405"/>
        <end position="424"/>
    </location>
</feature>
<dbReference type="AlphaFoldDB" id="A0A7C9R3T7"/>
<dbReference type="PANTHER" id="PTHR38442:SF1">
    <property type="entry name" value="INNER MEMBRANE PROTEIN"/>
    <property type="match status" value="1"/>
</dbReference>
<comment type="caution">
    <text evidence="2">The sequence shown here is derived from an EMBL/GenBank/DDBJ whole genome shotgun (WGS) entry which is preliminary data.</text>
</comment>
<dbReference type="InterPro" id="IPR007383">
    <property type="entry name" value="DUF445"/>
</dbReference>
<keyword evidence="1" id="KW-1133">Transmembrane helix</keyword>
<dbReference type="Proteomes" id="UP000481252">
    <property type="component" value="Unassembled WGS sequence"/>
</dbReference>
<evidence type="ECO:0000313" key="2">
    <source>
        <dbReference type="EMBL" id="NGN39502.1"/>
    </source>
</evidence>
<sequence length="425" mass="47522">MNQASAINPENAEKLAALRRTKFIATGALCLCVAVFIAAKLLQPRFPWLGFVAAFAEAATIGGLADWYAVVALFKRPLGLPIPHTAIIPSNQERIADNLGRFIEVNFLAPGPVREKLGEVDFSALVADWLSDRQRAEGLSRFVARLVPQTLAAIDQSGLRGFVSERMLEQVEKVPLAPLAAELLSAFTDDRRHQKLFDQFTKVVGKFLSDEEALAVMREKIREELPSLFNLFRADAYLLKKIVASAGSLLEEVRADQDHPMRQEFDRFVEKFIADLRNSKTYAKRAEKLKRDFLARPELKALAGDMWESLRNLIEQDARAENSMIRSHLAGMFVEVGRQLAGDEKIRADMNQGFVVALASFVESQKSGVSSFIAEQVKRWDLGQLTRLIEMNIGRDLQYIRFNGMLIGGIAGLALYVIELVFLVN</sequence>
<proteinExistence type="predicted"/>
<keyword evidence="1" id="KW-0812">Transmembrane</keyword>
<name>A0A7C9R3T7_9HYPH</name>
<dbReference type="EMBL" id="JAAKZG010000001">
    <property type="protein sequence ID" value="NGN39502.1"/>
    <property type="molecule type" value="Genomic_DNA"/>
</dbReference>
<dbReference type="GO" id="GO:0005886">
    <property type="term" value="C:plasma membrane"/>
    <property type="evidence" value="ECO:0007669"/>
    <property type="project" value="TreeGrafter"/>
</dbReference>
<accession>A0A7C9R3T7</accession>
<reference evidence="2 3" key="1">
    <citation type="submission" date="2020-02" db="EMBL/GenBank/DDBJ databases">
        <title>Genome sequence of the type strain CGMCC 1.15528 of Mesorhizobium zhangyense.</title>
        <authorList>
            <person name="Gao J."/>
            <person name="Sun J."/>
        </authorList>
    </citation>
    <scope>NUCLEOTIDE SEQUENCE [LARGE SCALE GENOMIC DNA]</scope>
    <source>
        <strain evidence="2 3">CGMCC 1.15528</strain>
    </source>
</reference>
<feature type="transmembrane region" description="Helical" evidence="1">
    <location>
        <begin position="23"/>
        <end position="42"/>
    </location>
</feature>
<keyword evidence="3" id="KW-1185">Reference proteome</keyword>
<feature type="transmembrane region" description="Helical" evidence="1">
    <location>
        <begin position="48"/>
        <end position="74"/>
    </location>
</feature>
<dbReference type="PANTHER" id="PTHR38442">
    <property type="entry name" value="INNER MEMBRANE PROTEIN-RELATED"/>
    <property type="match status" value="1"/>
</dbReference>
<dbReference type="Pfam" id="PF04286">
    <property type="entry name" value="DUF445"/>
    <property type="match status" value="1"/>
</dbReference>